<keyword evidence="3" id="KW-1185">Reference proteome</keyword>
<dbReference type="InterPro" id="IPR029068">
    <property type="entry name" value="Glyas_Bleomycin-R_OHBP_Dase"/>
</dbReference>
<organism evidence="2 3">
    <name type="scientific">Sinomonas halotolerans</name>
    <dbReference type="NCBI Taxonomy" id="1644133"/>
    <lineage>
        <taxon>Bacteria</taxon>
        <taxon>Bacillati</taxon>
        <taxon>Actinomycetota</taxon>
        <taxon>Actinomycetes</taxon>
        <taxon>Micrococcales</taxon>
        <taxon>Micrococcaceae</taxon>
        <taxon>Sinomonas</taxon>
    </lineage>
</organism>
<feature type="domain" description="VOC" evidence="1">
    <location>
        <begin position="10"/>
        <end position="127"/>
    </location>
</feature>
<comment type="caution">
    <text evidence="2">The sequence shown here is derived from an EMBL/GenBank/DDBJ whole genome shotgun (WGS) entry which is preliminary data.</text>
</comment>
<dbReference type="Proteomes" id="UP001422074">
    <property type="component" value="Unassembled WGS sequence"/>
</dbReference>
<dbReference type="InterPro" id="IPR037523">
    <property type="entry name" value="VOC_core"/>
</dbReference>
<gene>
    <name evidence="2" type="ORF">ABCQ75_00780</name>
</gene>
<dbReference type="InterPro" id="IPR041581">
    <property type="entry name" value="Glyoxalase_6"/>
</dbReference>
<evidence type="ECO:0000313" key="2">
    <source>
        <dbReference type="EMBL" id="MEN2743073.1"/>
    </source>
</evidence>
<dbReference type="PANTHER" id="PTHR35908:SF1">
    <property type="entry name" value="CONSERVED PROTEIN"/>
    <property type="match status" value="1"/>
</dbReference>
<accession>A0ABU9WV78</accession>
<proteinExistence type="predicted"/>
<protein>
    <submittedName>
        <fullName evidence="2">VOC family protein</fullName>
    </submittedName>
</protein>
<dbReference type="SUPFAM" id="SSF54593">
    <property type="entry name" value="Glyoxalase/Bleomycin resistance protein/Dihydroxybiphenyl dioxygenase"/>
    <property type="match status" value="1"/>
</dbReference>
<reference evidence="2 3" key="1">
    <citation type="submission" date="2024-05" db="EMBL/GenBank/DDBJ databases">
        <title>Sinomonas sp. nov., isolated from a waste landfill.</title>
        <authorList>
            <person name="Zhao Y."/>
        </authorList>
    </citation>
    <scope>NUCLEOTIDE SEQUENCE [LARGE SCALE GENOMIC DNA]</scope>
    <source>
        <strain evidence="2 3">CCTCC AB2014300</strain>
    </source>
</reference>
<evidence type="ECO:0000313" key="3">
    <source>
        <dbReference type="Proteomes" id="UP001422074"/>
    </source>
</evidence>
<name>A0ABU9WV78_9MICC</name>
<dbReference type="Gene3D" id="3.10.180.10">
    <property type="entry name" value="2,3-Dihydroxybiphenyl 1,2-Dioxygenase, domain 1"/>
    <property type="match status" value="1"/>
</dbReference>
<dbReference type="Pfam" id="PF18029">
    <property type="entry name" value="Glyoxalase_6"/>
    <property type="match status" value="1"/>
</dbReference>
<sequence length="127" mass="13906">MTASSSPLIQYHATVLGSPDPQAAVRFYANLLGWEIGNDERDWCTLRNPAGGPGLSFQLEEDFARPAWPEQPGEQQMMMHLDLLVGDLGKAAAHAESCGAERAAHQPQDDVLVFTDPDGHPFCLFEK</sequence>
<dbReference type="RefSeq" id="WP_345882492.1">
    <property type="nucleotide sequence ID" value="NZ_JBDFRB010000001.1"/>
</dbReference>
<dbReference type="PROSITE" id="PS51819">
    <property type="entry name" value="VOC"/>
    <property type="match status" value="1"/>
</dbReference>
<dbReference type="PANTHER" id="PTHR35908">
    <property type="entry name" value="HYPOTHETICAL FUSION PROTEIN"/>
    <property type="match status" value="1"/>
</dbReference>
<dbReference type="EMBL" id="JBDFRB010000001">
    <property type="protein sequence ID" value="MEN2743073.1"/>
    <property type="molecule type" value="Genomic_DNA"/>
</dbReference>
<evidence type="ECO:0000259" key="1">
    <source>
        <dbReference type="PROSITE" id="PS51819"/>
    </source>
</evidence>